<evidence type="ECO:0000313" key="1">
    <source>
        <dbReference type="EMBL" id="KAG2211554.1"/>
    </source>
</evidence>
<dbReference type="Proteomes" id="UP000650833">
    <property type="component" value="Unassembled WGS sequence"/>
</dbReference>
<evidence type="ECO:0000313" key="2">
    <source>
        <dbReference type="Proteomes" id="UP000650833"/>
    </source>
</evidence>
<organism evidence="1 2">
    <name type="scientific">Mucor plumbeus</name>
    <dbReference type="NCBI Taxonomy" id="97098"/>
    <lineage>
        <taxon>Eukaryota</taxon>
        <taxon>Fungi</taxon>
        <taxon>Fungi incertae sedis</taxon>
        <taxon>Mucoromycota</taxon>
        <taxon>Mucoromycotina</taxon>
        <taxon>Mucoromycetes</taxon>
        <taxon>Mucorales</taxon>
        <taxon>Mucorineae</taxon>
        <taxon>Mucoraceae</taxon>
        <taxon>Mucor</taxon>
    </lineage>
</organism>
<name>A0A8H7VEH7_9FUNG</name>
<proteinExistence type="predicted"/>
<keyword evidence="2" id="KW-1185">Reference proteome</keyword>
<accession>A0A8H7VEH7</accession>
<comment type="caution">
    <text evidence="1">The sequence shown here is derived from an EMBL/GenBank/DDBJ whole genome shotgun (WGS) entry which is preliminary data.</text>
</comment>
<protein>
    <recommendedName>
        <fullName evidence="3">Retrotransposon gag domain-containing protein</fullName>
    </recommendedName>
</protein>
<dbReference type="OrthoDB" id="2246324at2759"/>
<gene>
    <name evidence="1" type="ORF">INT46_006570</name>
</gene>
<reference evidence="1" key="1">
    <citation type="submission" date="2020-12" db="EMBL/GenBank/DDBJ databases">
        <title>Metabolic potential, ecology and presence of endohyphal bacteria is reflected in genomic diversity of Mucoromycotina.</title>
        <authorList>
            <person name="Muszewska A."/>
            <person name="Okrasinska A."/>
            <person name="Steczkiewicz K."/>
            <person name="Drgas O."/>
            <person name="Orlowska M."/>
            <person name="Perlinska-Lenart U."/>
            <person name="Aleksandrzak-Piekarczyk T."/>
            <person name="Szatraj K."/>
            <person name="Zielenkiewicz U."/>
            <person name="Pilsyk S."/>
            <person name="Malc E."/>
            <person name="Mieczkowski P."/>
            <person name="Kruszewska J.S."/>
            <person name="Biernat P."/>
            <person name="Pawlowska J."/>
        </authorList>
    </citation>
    <scope>NUCLEOTIDE SEQUENCE</scope>
    <source>
        <strain evidence="1">CBS 226.32</strain>
    </source>
</reference>
<sequence>MQSIDQEQDHLMLDPIMERSMNSISSDYGVNNNDSGEALKLMKMRLGNAKDTLIKIHLKAGDTYTAEERKAADEAQEMVNWFTSQINSMMKKVESNKSRTIDLNEIPKFQLKGQSVHFPNDVKYSSIEHYFSAFENVVHASGNLIEEVWSRYIPVSVPFEYEAWVRNDLIKCESWDQAKDLFRKHYGTPVNTEESLGKLFRMKMKNSDTLQDYTNQFLTHLQNAGCSLKSTLLAKFYRFTLLRKNQQIMMNQMKVMHREDSYPWTINEIYECVLPLFLVEEQAGDESTSQAGDKRGKENTKMKLEDLVQDFTVRDTEVQVQTIILVNVDRSSENL</sequence>
<dbReference type="EMBL" id="JAEPRC010000063">
    <property type="protein sequence ID" value="KAG2211554.1"/>
    <property type="molecule type" value="Genomic_DNA"/>
</dbReference>
<dbReference type="AlphaFoldDB" id="A0A8H7VEH7"/>
<evidence type="ECO:0008006" key="3">
    <source>
        <dbReference type="Google" id="ProtNLM"/>
    </source>
</evidence>